<dbReference type="Gene3D" id="2.170.140.10">
    <property type="entry name" value="Chitin binding domain"/>
    <property type="match status" value="1"/>
</dbReference>
<accession>A0A1W7RAT4</accession>
<evidence type="ECO:0000256" key="5">
    <source>
        <dbReference type="ARBA" id="ARBA00023180"/>
    </source>
</evidence>
<reference evidence="8" key="1">
    <citation type="submission" date="2016-11" db="EMBL/GenBank/DDBJ databases">
        <title>Venom-gland transcriptomics and venom proteomics of the black-back scorpion (Hadrurus spadix) reveal detectability challenges and an unexplored realm of animal toxin diversity.</title>
        <authorList>
            <person name="Rokyta D.R."/>
            <person name="Ward M.J."/>
        </authorList>
    </citation>
    <scope>NUCLEOTIDE SEQUENCE</scope>
    <source>
        <tissue evidence="8">Venom gland</tissue>
    </source>
</reference>
<dbReference type="SUPFAM" id="SSF57625">
    <property type="entry name" value="Invertebrate chitin-binding proteins"/>
    <property type="match status" value="1"/>
</dbReference>
<dbReference type="InterPro" id="IPR051940">
    <property type="entry name" value="Chitin_bind-dev_reg"/>
</dbReference>
<sequence>MKFFCLLVLSTVAVISIANAFECEEEGDFQDPKNCSNYIVCDKDKNIAGTMTCGPDLYFDEYRKVCDYPANVKCKNSKKLINRIKTKEPHKSGFRH</sequence>
<dbReference type="EMBL" id="GFAH01000146">
    <property type="protein sequence ID" value="JAV48243.1"/>
    <property type="molecule type" value="Transcribed_RNA"/>
</dbReference>
<dbReference type="PANTHER" id="PTHR23301:SF0">
    <property type="entry name" value="CHITIN-BINDING TYPE-2 DOMAIN-CONTAINING PROTEIN-RELATED"/>
    <property type="match status" value="1"/>
</dbReference>
<dbReference type="GO" id="GO:0005576">
    <property type="term" value="C:extracellular region"/>
    <property type="evidence" value="ECO:0007669"/>
    <property type="project" value="InterPro"/>
</dbReference>
<evidence type="ECO:0000256" key="3">
    <source>
        <dbReference type="ARBA" id="ARBA00022737"/>
    </source>
</evidence>
<dbReference type="InterPro" id="IPR036508">
    <property type="entry name" value="Chitin-bd_dom_sf"/>
</dbReference>
<feature type="signal peptide" evidence="6">
    <location>
        <begin position="1"/>
        <end position="20"/>
    </location>
</feature>
<keyword evidence="5" id="KW-0325">Glycoprotein</keyword>
<dbReference type="GO" id="GO:0008061">
    <property type="term" value="F:chitin binding"/>
    <property type="evidence" value="ECO:0007669"/>
    <property type="project" value="UniProtKB-KW"/>
</dbReference>
<organism evidence="8">
    <name type="scientific">Hadrurus spadix</name>
    <dbReference type="NCBI Taxonomy" id="141984"/>
    <lineage>
        <taxon>Eukaryota</taxon>
        <taxon>Metazoa</taxon>
        <taxon>Ecdysozoa</taxon>
        <taxon>Arthropoda</taxon>
        <taxon>Chelicerata</taxon>
        <taxon>Arachnida</taxon>
        <taxon>Scorpiones</taxon>
        <taxon>Iurida</taxon>
        <taxon>Iuroidea</taxon>
        <taxon>Hadrurus</taxon>
    </lineage>
</organism>
<dbReference type="SMART" id="SM00494">
    <property type="entry name" value="ChtBD2"/>
    <property type="match status" value="1"/>
</dbReference>
<feature type="domain" description="Chitin-binding type-2" evidence="7">
    <location>
        <begin position="20"/>
        <end position="76"/>
    </location>
</feature>
<name>A0A1W7RAT4_9SCOR</name>
<keyword evidence="3" id="KW-0677">Repeat</keyword>
<dbReference type="AlphaFoldDB" id="A0A1W7RAT4"/>
<evidence type="ECO:0000256" key="1">
    <source>
        <dbReference type="ARBA" id="ARBA00022669"/>
    </source>
</evidence>
<protein>
    <submittedName>
        <fullName evidence="8">Chitinase</fullName>
    </submittedName>
</protein>
<keyword evidence="4" id="KW-1015">Disulfide bond</keyword>
<keyword evidence="2 6" id="KW-0732">Signal</keyword>
<evidence type="ECO:0000256" key="4">
    <source>
        <dbReference type="ARBA" id="ARBA00023157"/>
    </source>
</evidence>
<evidence type="ECO:0000259" key="7">
    <source>
        <dbReference type="PROSITE" id="PS50940"/>
    </source>
</evidence>
<evidence type="ECO:0000313" key="8">
    <source>
        <dbReference type="EMBL" id="JAV48243.1"/>
    </source>
</evidence>
<dbReference type="Pfam" id="PF01607">
    <property type="entry name" value="CBM_14"/>
    <property type="match status" value="1"/>
</dbReference>
<dbReference type="PROSITE" id="PS50940">
    <property type="entry name" value="CHIT_BIND_II"/>
    <property type="match status" value="1"/>
</dbReference>
<evidence type="ECO:0000256" key="2">
    <source>
        <dbReference type="ARBA" id="ARBA00022729"/>
    </source>
</evidence>
<dbReference type="PANTHER" id="PTHR23301">
    <property type="entry name" value="CHITIN BINDING PERITROPHIN-A"/>
    <property type="match status" value="1"/>
</dbReference>
<proteinExistence type="predicted"/>
<feature type="chain" id="PRO_5013094524" evidence="6">
    <location>
        <begin position="21"/>
        <end position="96"/>
    </location>
</feature>
<keyword evidence="1" id="KW-0147">Chitin-binding</keyword>
<dbReference type="InterPro" id="IPR002557">
    <property type="entry name" value="Chitin-bd_dom"/>
</dbReference>
<evidence type="ECO:0000256" key="6">
    <source>
        <dbReference type="SAM" id="SignalP"/>
    </source>
</evidence>